<feature type="transmembrane region" description="Helical" evidence="12">
    <location>
        <begin position="176"/>
        <end position="200"/>
    </location>
</feature>
<comment type="caution">
    <text evidence="13">The sequence shown here is derived from an EMBL/GenBank/DDBJ whole genome shotgun (WGS) entry which is preliminary data.</text>
</comment>
<proteinExistence type="inferred from homology"/>
<evidence type="ECO:0000256" key="11">
    <source>
        <dbReference type="ARBA" id="ARBA00074957"/>
    </source>
</evidence>
<feature type="transmembrane region" description="Helical" evidence="12">
    <location>
        <begin position="220"/>
        <end position="239"/>
    </location>
</feature>
<comment type="subcellular location">
    <subcellularLocation>
        <location evidence="1">Lysosome membrane</location>
        <topology evidence="1">Multi-pass membrane protein</topology>
    </subcellularLocation>
</comment>
<sequence length="271" mass="31021">MSSHAITIISAIIGWAYFFAWSLSFYPQLYLNFKRKSVIGLSFDFLLFNITGYICYSVYNCVLFWVPFVKDEYLHKYGPPIPVQPNDVAFALHALVITILTIIQCFIYDRAGQKNSIYSIVIGIGIWVSIIIVVGLGAGHVVTWLWMINYLSYVKLFITFIKYVPQAWINYKRKSTTGWSIGNVLLDFSGGILSLLQMLLDAVNADNWKVFIGDPVKFGLALFSIAFDILFMIQHYVLYRNAHNKPGYQQIQTPPESFEDISPKSFDEKQT</sequence>
<evidence type="ECO:0000256" key="3">
    <source>
        <dbReference type="ARBA" id="ARBA00022448"/>
    </source>
</evidence>
<dbReference type="PANTHER" id="PTHR13131">
    <property type="entry name" value="CYSTINOSIN"/>
    <property type="match status" value="1"/>
</dbReference>
<feature type="transmembrane region" description="Helical" evidence="12">
    <location>
        <begin position="46"/>
        <end position="68"/>
    </location>
</feature>
<dbReference type="FunFam" id="1.20.1280.290:FF:000016">
    <property type="entry name" value="Cystinosin homolog"/>
    <property type="match status" value="1"/>
</dbReference>
<keyword evidence="8 12" id="KW-0472">Membrane</keyword>
<reference evidence="13 14" key="1">
    <citation type="journal article" date="2011" name="Genome Res.">
        <title>Phylogeny-wide analysis of social amoeba genomes highlights ancient origins for complex intercellular communication.</title>
        <authorList>
            <person name="Heidel A.J."/>
            <person name="Lawal H.M."/>
            <person name="Felder M."/>
            <person name="Schilde C."/>
            <person name="Helps N.R."/>
            <person name="Tunggal B."/>
            <person name="Rivero F."/>
            <person name="John U."/>
            <person name="Schleicher M."/>
            <person name="Eichinger L."/>
            <person name="Platzer M."/>
            <person name="Noegel A.A."/>
            <person name="Schaap P."/>
            <person name="Gloeckner G."/>
        </authorList>
    </citation>
    <scope>NUCLEOTIDE SEQUENCE [LARGE SCALE GENOMIC DNA]</scope>
    <source>
        <strain evidence="14">ATCC 26659 / Pp 5 / PN500</strain>
    </source>
</reference>
<evidence type="ECO:0000256" key="12">
    <source>
        <dbReference type="SAM" id="Phobius"/>
    </source>
</evidence>
<evidence type="ECO:0000256" key="6">
    <source>
        <dbReference type="ARBA" id="ARBA00022847"/>
    </source>
</evidence>
<keyword evidence="9" id="KW-0458">Lysosome</keyword>
<dbReference type="OMA" id="WIDVIYT"/>
<evidence type="ECO:0000256" key="1">
    <source>
        <dbReference type="ARBA" id="ARBA00004155"/>
    </source>
</evidence>
<evidence type="ECO:0000256" key="10">
    <source>
        <dbReference type="ARBA" id="ARBA00048473"/>
    </source>
</evidence>
<evidence type="ECO:0000256" key="9">
    <source>
        <dbReference type="ARBA" id="ARBA00023228"/>
    </source>
</evidence>
<keyword evidence="4 12" id="KW-0812">Transmembrane</keyword>
<protein>
    <recommendedName>
        <fullName evidence="11">Cystinosin homolog</fullName>
    </recommendedName>
</protein>
<dbReference type="InterPro" id="IPR006603">
    <property type="entry name" value="PQ-loop_rpt"/>
</dbReference>
<evidence type="ECO:0000256" key="5">
    <source>
        <dbReference type="ARBA" id="ARBA00022737"/>
    </source>
</evidence>
<dbReference type="FunFam" id="1.20.1280.290:FF:000018">
    <property type="entry name" value="Cystinosin homolog"/>
    <property type="match status" value="1"/>
</dbReference>
<dbReference type="RefSeq" id="XP_020438621.1">
    <property type="nucleotide sequence ID" value="XM_020571347.1"/>
</dbReference>
<keyword evidence="6" id="KW-0769">Symport</keyword>
<dbReference type="GO" id="GO:0005765">
    <property type="term" value="C:lysosomal membrane"/>
    <property type="evidence" value="ECO:0007669"/>
    <property type="project" value="UniProtKB-SubCell"/>
</dbReference>
<evidence type="ECO:0000256" key="7">
    <source>
        <dbReference type="ARBA" id="ARBA00022989"/>
    </source>
</evidence>
<dbReference type="Pfam" id="PF04193">
    <property type="entry name" value="PQ-loop"/>
    <property type="match status" value="2"/>
</dbReference>
<feature type="transmembrane region" description="Helical" evidence="12">
    <location>
        <begin position="144"/>
        <end position="164"/>
    </location>
</feature>
<evidence type="ECO:0000256" key="2">
    <source>
        <dbReference type="ARBA" id="ARBA00006855"/>
    </source>
</evidence>
<dbReference type="NCBIfam" id="TIGR00951">
    <property type="entry name" value="2A43"/>
    <property type="match status" value="1"/>
</dbReference>
<dbReference type="InterPro" id="IPR005282">
    <property type="entry name" value="LC_transporter"/>
</dbReference>
<keyword evidence="7 12" id="KW-1133">Transmembrane helix</keyword>
<dbReference type="InParanoid" id="D3AW43"/>
<dbReference type="SMART" id="SM00679">
    <property type="entry name" value="CTNS"/>
    <property type="match status" value="2"/>
</dbReference>
<comment type="catalytic activity">
    <reaction evidence="10">
        <text>L-cystine(out) + H(+)(out) = L-cystine(in) + H(+)(in)</text>
        <dbReference type="Rhea" id="RHEA:66172"/>
        <dbReference type="ChEBI" id="CHEBI:15378"/>
        <dbReference type="ChEBI" id="CHEBI:35491"/>
    </reaction>
    <physiologicalReaction direction="left-to-right" evidence="10">
        <dbReference type="Rhea" id="RHEA:66173"/>
    </physiologicalReaction>
</comment>
<feature type="transmembrane region" description="Helical" evidence="12">
    <location>
        <begin position="117"/>
        <end position="138"/>
    </location>
</feature>
<dbReference type="Proteomes" id="UP000001396">
    <property type="component" value="Unassembled WGS sequence"/>
</dbReference>
<dbReference type="PANTHER" id="PTHR13131:SF5">
    <property type="entry name" value="CYSTINOSIN"/>
    <property type="match status" value="1"/>
</dbReference>
<comment type="similarity">
    <text evidence="2">Belongs to the cystinosin family.</text>
</comment>
<dbReference type="GeneID" id="31355845"/>
<evidence type="ECO:0000256" key="4">
    <source>
        <dbReference type="ARBA" id="ARBA00022692"/>
    </source>
</evidence>
<gene>
    <name evidence="13" type="primary">ctns</name>
    <name evidence="13" type="ORF">PPL_00311</name>
</gene>
<dbReference type="GO" id="GO:0015293">
    <property type="term" value="F:symporter activity"/>
    <property type="evidence" value="ECO:0007669"/>
    <property type="project" value="UniProtKB-KW"/>
</dbReference>
<dbReference type="FunCoup" id="D3AW43">
    <property type="interactions" value="224"/>
</dbReference>
<keyword evidence="5" id="KW-0677">Repeat</keyword>
<dbReference type="EMBL" id="ADBJ01000002">
    <property type="protein sequence ID" value="EFA86516.1"/>
    <property type="molecule type" value="Genomic_DNA"/>
</dbReference>
<accession>D3AW43</accession>
<organism evidence="13 14">
    <name type="scientific">Heterostelium pallidum (strain ATCC 26659 / Pp 5 / PN500)</name>
    <name type="common">Cellular slime mold</name>
    <name type="synonym">Polysphondylium pallidum</name>
    <dbReference type="NCBI Taxonomy" id="670386"/>
    <lineage>
        <taxon>Eukaryota</taxon>
        <taxon>Amoebozoa</taxon>
        <taxon>Evosea</taxon>
        <taxon>Eumycetozoa</taxon>
        <taxon>Dictyostelia</taxon>
        <taxon>Acytosteliales</taxon>
        <taxon>Acytosteliaceae</taxon>
        <taxon>Heterostelium</taxon>
    </lineage>
</organism>
<evidence type="ECO:0000313" key="13">
    <source>
        <dbReference type="EMBL" id="EFA86516.1"/>
    </source>
</evidence>
<evidence type="ECO:0000256" key="8">
    <source>
        <dbReference type="ARBA" id="ARBA00023136"/>
    </source>
</evidence>
<keyword evidence="3" id="KW-0813">Transport</keyword>
<name>D3AW43_HETP5</name>
<evidence type="ECO:0000313" key="14">
    <source>
        <dbReference type="Proteomes" id="UP000001396"/>
    </source>
</evidence>
<feature type="transmembrane region" description="Helical" evidence="12">
    <location>
        <begin position="88"/>
        <end position="108"/>
    </location>
</feature>
<dbReference type="AlphaFoldDB" id="D3AW43"/>
<dbReference type="Gene3D" id="1.20.1280.290">
    <property type="match status" value="2"/>
</dbReference>
<dbReference type="GO" id="GO:0015184">
    <property type="term" value="F:L-cystine transmembrane transporter activity"/>
    <property type="evidence" value="ECO:0007669"/>
    <property type="project" value="TreeGrafter"/>
</dbReference>
<keyword evidence="14" id="KW-1185">Reference proteome</keyword>
<feature type="transmembrane region" description="Helical" evidence="12">
    <location>
        <begin position="6"/>
        <end position="26"/>
    </location>
</feature>